<evidence type="ECO:0000256" key="4">
    <source>
        <dbReference type="ARBA" id="ARBA00022962"/>
    </source>
</evidence>
<dbReference type="InterPro" id="IPR033738">
    <property type="entry name" value="AsnB_N"/>
</dbReference>
<reference evidence="10 11" key="1">
    <citation type="journal article" date="2019" name="Nat. Commun.">
        <title>A new type of DNA phosphorothioation-based antiviral system in archaea.</title>
        <authorList>
            <person name="Xiong L."/>
            <person name="Liu S."/>
            <person name="Chen S."/>
            <person name="Xiao Y."/>
            <person name="Zhu B."/>
            <person name="Gao Y."/>
            <person name="Zhang Y."/>
            <person name="Chen B."/>
            <person name="Luo J."/>
            <person name="Deng Z."/>
            <person name="Chen X."/>
            <person name="Wang L."/>
            <person name="Chen S."/>
        </authorList>
    </citation>
    <scope>NUCLEOTIDE SEQUENCE [LARGE SCALE GENOMIC DNA]</scope>
    <source>
        <strain evidence="10 11">CBA1105</strain>
    </source>
</reference>
<organism evidence="10 11">
    <name type="scientific">Halapricum salinum</name>
    <dbReference type="NCBI Taxonomy" id="1457250"/>
    <lineage>
        <taxon>Archaea</taxon>
        <taxon>Methanobacteriati</taxon>
        <taxon>Methanobacteriota</taxon>
        <taxon>Stenosarchaea group</taxon>
        <taxon>Halobacteria</taxon>
        <taxon>Halobacteriales</taxon>
        <taxon>Haloarculaceae</taxon>
        <taxon>Halapricum</taxon>
    </lineage>
</organism>
<comment type="catalytic activity">
    <reaction evidence="5">
        <text>L-aspartate + L-glutamine + ATP + H2O = L-asparagine + L-glutamate + AMP + diphosphate + H(+)</text>
        <dbReference type="Rhea" id="RHEA:12228"/>
        <dbReference type="ChEBI" id="CHEBI:15377"/>
        <dbReference type="ChEBI" id="CHEBI:15378"/>
        <dbReference type="ChEBI" id="CHEBI:29985"/>
        <dbReference type="ChEBI" id="CHEBI:29991"/>
        <dbReference type="ChEBI" id="CHEBI:30616"/>
        <dbReference type="ChEBI" id="CHEBI:33019"/>
        <dbReference type="ChEBI" id="CHEBI:58048"/>
        <dbReference type="ChEBI" id="CHEBI:58359"/>
        <dbReference type="ChEBI" id="CHEBI:456215"/>
        <dbReference type="EC" id="6.3.5.4"/>
    </reaction>
</comment>
<name>A0A4D6HB26_9EURY</name>
<keyword evidence="6" id="KW-0061">Asparagine biosynthesis</keyword>
<feature type="active site" description="For GATase activity" evidence="6">
    <location>
        <position position="2"/>
    </location>
</feature>
<keyword evidence="4 6" id="KW-0315">Glutamine amidotransferase</keyword>
<gene>
    <name evidence="10" type="primary">asnB</name>
    <name evidence="10" type="ORF">DV733_03495</name>
</gene>
<feature type="domain" description="Glutamine amidotransferase type-2" evidence="9">
    <location>
        <begin position="2"/>
        <end position="210"/>
    </location>
</feature>
<dbReference type="Pfam" id="PF13537">
    <property type="entry name" value="GATase_7"/>
    <property type="match status" value="1"/>
</dbReference>
<dbReference type="GO" id="GO:0006529">
    <property type="term" value="P:asparagine biosynthetic process"/>
    <property type="evidence" value="ECO:0007669"/>
    <property type="project" value="UniProtKB-KW"/>
</dbReference>
<dbReference type="GO" id="GO:0005829">
    <property type="term" value="C:cytosol"/>
    <property type="evidence" value="ECO:0007669"/>
    <property type="project" value="TreeGrafter"/>
</dbReference>
<dbReference type="GeneID" id="39846898"/>
<dbReference type="InterPro" id="IPR014729">
    <property type="entry name" value="Rossmann-like_a/b/a_fold"/>
</dbReference>
<dbReference type="InterPro" id="IPR017932">
    <property type="entry name" value="GATase_2_dom"/>
</dbReference>
<dbReference type="RefSeq" id="WP_049993804.1">
    <property type="nucleotide sequence ID" value="NZ_CP031310.1"/>
</dbReference>
<dbReference type="STRING" id="1457250.GCA_000755225_02998"/>
<keyword evidence="11" id="KW-1185">Reference proteome</keyword>
<evidence type="ECO:0000256" key="3">
    <source>
        <dbReference type="ARBA" id="ARBA00022840"/>
    </source>
</evidence>
<accession>A0A4D6HB26</accession>
<keyword evidence="2 5" id="KW-0547">Nucleotide-binding</keyword>
<dbReference type="Gene3D" id="3.40.50.620">
    <property type="entry name" value="HUPs"/>
    <property type="match status" value="1"/>
</dbReference>
<evidence type="ECO:0000259" key="9">
    <source>
        <dbReference type="PROSITE" id="PS51278"/>
    </source>
</evidence>
<dbReference type="OrthoDB" id="8692at2157"/>
<evidence type="ECO:0000256" key="2">
    <source>
        <dbReference type="ARBA" id="ARBA00022741"/>
    </source>
</evidence>
<dbReference type="PROSITE" id="PS51278">
    <property type="entry name" value="GATASE_TYPE_2"/>
    <property type="match status" value="1"/>
</dbReference>
<evidence type="ECO:0000256" key="8">
    <source>
        <dbReference type="PIRSR" id="PIRSR001589-3"/>
    </source>
</evidence>
<dbReference type="InterPro" id="IPR051786">
    <property type="entry name" value="ASN_synthetase/amidase"/>
</dbReference>
<feature type="binding site" evidence="7">
    <location>
        <position position="97"/>
    </location>
    <ligand>
        <name>L-glutamine</name>
        <dbReference type="ChEBI" id="CHEBI:58359"/>
    </ligand>
</feature>
<evidence type="ECO:0000256" key="6">
    <source>
        <dbReference type="PIRSR" id="PIRSR001589-1"/>
    </source>
</evidence>
<evidence type="ECO:0000256" key="1">
    <source>
        <dbReference type="ARBA" id="ARBA00005752"/>
    </source>
</evidence>
<feature type="site" description="Important for beta-aspartyl-AMP intermediate formation" evidence="8">
    <location>
        <position position="360"/>
    </location>
</feature>
<dbReference type="EC" id="6.3.5.4" evidence="5"/>
<dbReference type="InterPro" id="IPR006426">
    <property type="entry name" value="Asn_synth_AEB"/>
</dbReference>
<dbReference type="Proteomes" id="UP000296706">
    <property type="component" value="Chromosome"/>
</dbReference>
<dbReference type="GO" id="GO:0005524">
    <property type="term" value="F:ATP binding"/>
    <property type="evidence" value="ECO:0007669"/>
    <property type="project" value="UniProtKB-KW"/>
</dbReference>
<sequence length="618" mass="69682">MCGIGGKLDFETDPPAELGESMAACMPQRGPDQQGVYADGPVCLAFRRLAILDLTDAGAQPMHADDGSATIVFNGEVYNYQEIREDLDGYSFDSGTDTEVVLAAYQEYGVDCLERFRGMFAVAIWDHERERLFVARDRLGQKPLFYRYDDGTLWFGSTIQTLLSDSAVEAEPDLPAIREFLTYGYVPAPATGFEGIATLEPGHYMLVDEDGLETERYWSLSYADQLDDASPASLARRLRDELRESTRLRMRSDVPVGLFLSGGIDSTIVAALMDSLTDRSVETYSIGFDETAFDELEHARVVAEAYDTNHHEFTVTTDSATVLPELVEEFELPFGDPSALPTYYVAQVASDDITVALNGDAGDENFAGYDRYRYDRLAGLASRAPGRLREYARDLAADLPTGLQRQTPVQHGRRFLRAAAGDEVERYAEFICHALEDDLREVWQGPEHEDDLARMRAAFDRADGPTRLDRLLSVDIETYLPDDLLVKADRATMAHSVEGRSPFLDHKLVEFAASVPAEYKRRDGEGKWLLKRAFEAEIPEEVRNKPKQGFGVPITEWFRGELRGFAREHLERLGQREPFDRDALQGLLDEHVAGRADHGFRLWDLVWLELWYQRFIDD</sequence>
<dbReference type="InterPro" id="IPR001962">
    <property type="entry name" value="Asn_synthase"/>
</dbReference>
<dbReference type="PANTHER" id="PTHR43284">
    <property type="entry name" value="ASPARAGINE SYNTHETASE (GLUTAMINE-HYDROLYZING)"/>
    <property type="match status" value="1"/>
</dbReference>
<dbReference type="EMBL" id="CP031310">
    <property type="protein sequence ID" value="QCC50358.1"/>
    <property type="molecule type" value="Genomic_DNA"/>
</dbReference>
<dbReference type="KEGG" id="hsn:DV733_03495"/>
<dbReference type="CDD" id="cd00712">
    <property type="entry name" value="AsnB"/>
    <property type="match status" value="1"/>
</dbReference>
<comment type="similarity">
    <text evidence="1">Belongs to the asparagine synthetase family.</text>
</comment>
<keyword evidence="3 5" id="KW-0067">ATP-binding</keyword>
<keyword evidence="10" id="KW-0436">Ligase</keyword>
<dbReference type="NCBIfam" id="TIGR01536">
    <property type="entry name" value="asn_synth_AEB"/>
    <property type="match status" value="1"/>
</dbReference>
<keyword evidence="6" id="KW-0028">Amino-acid biosynthesis</keyword>
<dbReference type="PANTHER" id="PTHR43284:SF1">
    <property type="entry name" value="ASPARAGINE SYNTHETASE"/>
    <property type="match status" value="1"/>
</dbReference>
<evidence type="ECO:0000313" key="11">
    <source>
        <dbReference type="Proteomes" id="UP000296706"/>
    </source>
</evidence>
<dbReference type="SUPFAM" id="SSF52402">
    <property type="entry name" value="Adenine nucleotide alpha hydrolases-like"/>
    <property type="match status" value="1"/>
</dbReference>
<proteinExistence type="inferred from homology"/>
<dbReference type="Gene3D" id="3.60.20.10">
    <property type="entry name" value="Glutamine Phosphoribosylpyrophosphate, subunit 1, domain 1"/>
    <property type="match status" value="1"/>
</dbReference>
<dbReference type="Pfam" id="PF00733">
    <property type="entry name" value="Asn_synthase"/>
    <property type="match status" value="1"/>
</dbReference>
<dbReference type="CDD" id="cd01991">
    <property type="entry name" value="Asn_synthase_B_C"/>
    <property type="match status" value="1"/>
</dbReference>
<dbReference type="PIRSF" id="PIRSF001589">
    <property type="entry name" value="Asn_synthetase_glu-h"/>
    <property type="match status" value="1"/>
</dbReference>
<evidence type="ECO:0000313" key="10">
    <source>
        <dbReference type="EMBL" id="QCC50358.1"/>
    </source>
</evidence>
<dbReference type="SUPFAM" id="SSF56235">
    <property type="entry name" value="N-terminal nucleophile aminohydrolases (Ntn hydrolases)"/>
    <property type="match status" value="1"/>
</dbReference>
<dbReference type="AlphaFoldDB" id="A0A4D6HB26"/>
<evidence type="ECO:0000256" key="5">
    <source>
        <dbReference type="PIRNR" id="PIRNR001589"/>
    </source>
</evidence>
<dbReference type="InterPro" id="IPR029055">
    <property type="entry name" value="Ntn_hydrolases_N"/>
</dbReference>
<feature type="binding site" evidence="7">
    <location>
        <position position="286"/>
    </location>
    <ligand>
        <name>ATP</name>
        <dbReference type="ChEBI" id="CHEBI:30616"/>
    </ligand>
</feature>
<evidence type="ECO:0000256" key="7">
    <source>
        <dbReference type="PIRSR" id="PIRSR001589-2"/>
    </source>
</evidence>
<dbReference type="GO" id="GO:0004066">
    <property type="term" value="F:asparagine synthase (glutamine-hydrolyzing) activity"/>
    <property type="evidence" value="ECO:0007669"/>
    <property type="project" value="UniProtKB-EC"/>
</dbReference>
<protein>
    <recommendedName>
        <fullName evidence="5">Putative asparagine synthetase [glutamine-hydrolyzing]</fullName>
        <ecNumber evidence="5">6.3.5.4</ecNumber>
    </recommendedName>
</protein>